<dbReference type="Pfam" id="PF01381">
    <property type="entry name" value="HTH_3"/>
    <property type="match status" value="1"/>
</dbReference>
<dbReference type="Gene3D" id="1.10.260.40">
    <property type="entry name" value="lambda repressor-like DNA-binding domains"/>
    <property type="match status" value="1"/>
</dbReference>
<dbReference type="CDD" id="cd00093">
    <property type="entry name" value="HTH_XRE"/>
    <property type="match status" value="1"/>
</dbReference>
<dbReference type="SUPFAM" id="SSF47413">
    <property type="entry name" value="lambda repressor-like DNA-binding domains"/>
    <property type="match status" value="1"/>
</dbReference>
<dbReference type="GO" id="GO:0003700">
    <property type="term" value="F:DNA-binding transcription factor activity"/>
    <property type="evidence" value="ECO:0007669"/>
    <property type="project" value="TreeGrafter"/>
</dbReference>
<dbReference type="CDD" id="cd02209">
    <property type="entry name" value="cupin_XRE_C"/>
    <property type="match status" value="1"/>
</dbReference>
<dbReference type="InterPro" id="IPR011051">
    <property type="entry name" value="RmlC_Cupin_sf"/>
</dbReference>
<dbReference type="PANTHER" id="PTHR46797">
    <property type="entry name" value="HTH-TYPE TRANSCRIPTIONAL REGULATOR"/>
    <property type="match status" value="1"/>
</dbReference>
<dbReference type="InterPro" id="IPR010982">
    <property type="entry name" value="Lambda_DNA-bd_dom_sf"/>
</dbReference>
<dbReference type="KEGG" id="aaqu:D3M96_18085"/>
<keyword evidence="1" id="KW-0238">DNA-binding</keyword>
<dbReference type="Pfam" id="PF07883">
    <property type="entry name" value="Cupin_2"/>
    <property type="match status" value="1"/>
</dbReference>
<dbReference type="EMBL" id="CP032153">
    <property type="protein sequence ID" value="AYN22286.1"/>
    <property type="molecule type" value="Genomic_DNA"/>
</dbReference>
<dbReference type="Proteomes" id="UP000268070">
    <property type="component" value="Chromosome"/>
</dbReference>
<protein>
    <submittedName>
        <fullName evidence="4">Helix-turn-helix domain-containing protein</fullName>
    </submittedName>
</protein>
<evidence type="ECO:0000313" key="5">
    <source>
        <dbReference type="Proteomes" id="UP000268070"/>
    </source>
</evidence>
<dbReference type="InterPro" id="IPR050807">
    <property type="entry name" value="TransReg_Diox_bact_type"/>
</dbReference>
<dbReference type="SMART" id="SM00530">
    <property type="entry name" value="HTH_XRE"/>
    <property type="match status" value="1"/>
</dbReference>
<proteinExistence type="predicted"/>
<evidence type="ECO:0000256" key="2">
    <source>
        <dbReference type="SAM" id="MobiDB-lite"/>
    </source>
</evidence>
<dbReference type="InterPro" id="IPR014710">
    <property type="entry name" value="RmlC-like_jellyroll"/>
</dbReference>
<dbReference type="AlphaFoldDB" id="A0A3G2HYR1"/>
<dbReference type="RefSeq" id="WP_121739790.1">
    <property type="nucleotide sequence ID" value="NZ_CP032153.1"/>
</dbReference>
<reference evidence="4 5" key="1">
    <citation type="submission" date="2018-09" db="EMBL/GenBank/DDBJ databases">
        <title>Complete genome sequence of the hydrocarbonoclastic bacterium Alcaligenes aquatilis QD168, isolated from a crude-oil polluted marine sediment of Central Chile.</title>
        <authorList>
            <person name="Duran R.E."/>
            <person name="Barra B."/>
            <person name="Salva-Serra F."/>
            <person name="Mendez V."/>
            <person name="Moore E.R.B."/>
            <person name="Seeger M."/>
        </authorList>
    </citation>
    <scope>NUCLEOTIDE SEQUENCE [LARGE SCALE GENOMIC DNA]</scope>
    <source>
        <strain evidence="4 5">QD168</strain>
    </source>
</reference>
<name>A0A3G2HYR1_9BURK</name>
<dbReference type="PANTHER" id="PTHR46797:SF1">
    <property type="entry name" value="METHYLPHOSPHONATE SYNTHASE"/>
    <property type="match status" value="1"/>
</dbReference>
<evidence type="ECO:0000259" key="3">
    <source>
        <dbReference type="PROSITE" id="PS50943"/>
    </source>
</evidence>
<dbReference type="GO" id="GO:0005829">
    <property type="term" value="C:cytosol"/>
    <property type="evidence" value="ECO:0007669"/>
    <property type="project" value="TreeGrafter"/>
</dbReference>
<feature type="domain" description="HTH cro/C1-type" evidence="3">
    <location>
        <begin position="8"/>
        <end position="62"/>
    </location>
</feature>
<dbReference type="SUPFAM" id="SSF51182">
    <property type="entry name" value="RmlC-like cupins"/>
    <property type="match status" value="1"/>
</dbReference>
<dbReference type="InterPro" id="IPR013096">
    <property type="entry name" value="Cupin_2"/>
</dbReference>
<dbReference type="InterPro" id="IPR001387">
    <property type="entry name" value="Cro/C1-type_HTH"/>
</dbReference>
<sequence>MTHLPFRLRALRRQHGLSLEQLAQRTGLTKSYLSKLERAVSAPSISTVVKLAQAYGMGVSQLIGEADLDQDESVCVVRRHDRMPLPSVAGHSAYRYESMAGRRRFRLMDPFVIYPPHDHQQPEPTFPHGGEEFLFVIQGQVQVTIAEHSMTLETGDSVYFDSELPHSVLSLGDQQAQVLAVTCSDSGPTAGRRSTPEAQAEPTQTLP</sequence>
<gene>
    <name evidence="4" type="ORF">D3M96_18085</name>
</gene>
<dbReference type="OrthoDB" id="9805356at2"/>
<accession>A0A3G2HYR1</accession>
<feature type="region of interest" description="Disordered" evidence="2">
    <location>
        <begin position="184"/>
        <end position="207"/>
    </location>
</feature>
<evidence type="ECO:0000313" key="4">
    <source>
        <dbReference type="EMBL" id="AYN22286.1"/>
    </source>
</evidence>
<dbReference type="PROSITE" id="PS50943">
    <property type="entry name" value="HTH_CROC1"/>
    <property type="match status" value="1"/>
</dbReference>
<evidence type="ECO:0000256" key="1">
    <source>
        <dbReference type="ARBA" id="ARBA00023125"/>
    </source>
</evidence>
<dbReference type="GO" id="GO:0003677">
    <property type="term" value="F:DNA binding"/>
    <property type="evidence" value="ECO:0007669"/>
    <property type="project" value="UniProtKB-KW"/>
</dbReference>
<dbReference type="Gene3D" id="2.60.120.10">
    <property type="entry name" value="Jelly Rolls"/>
    <property type="match status" value="1"/>
</dbReference>
<organism evidence="4 5">
    <name type="scientific">Alcaligenes aquatilis</name>
    <dbReference type="NCBI Taxonomy" id="323284"/>
    <lineage>
        <taxon>Bacteria</taxon>
        <taxon>Pseudomonadati</taxon>
        <taxon>Pseudomonadota</taxon>
        <taxon>Betaproteobacteria</taxon>
        <taxon>Burkholderiales</taxon>
        <taxon>Alcaligenaceae</taxon>
        <taxon>Alcaligenes</taxon>
    </lineage>
</organism>